<dbReference type="Proteomes" id="UP000294003">
    <property type="component" value="Unassembled WGS sequence"/>
</dbReference>
<dbReference type="EMBL" id="QJNS01000107">
    <property type="protein sequence ID" value="RYO86943.1"/>
    <property type="molecule type" value="Genomic_DNA"/>
</dbReference>
<evidence type="ECO:0000259" key="2">
    <source>
        <dbReference type="Pfam" id="PF24883"/>
    </source>
</evidence>
<evidence type="ECO:0000256" key="1">
    <source>
        <dbReference type="ARBA" id="ARBA00022737"/>
    </source>
</evidence>
<accession>A0ABY0H854</accession>
<keyword evidence="4" id="KW-1185">Reference proteome</keyword>
<dbReference type="Gene3D" id="3.40.50.300">
    <property type="entry name" value="P-loop containing nucleotide triphosphate hydrolases"/>
    <property type="match status" value="1"/>
</dbReference>
<dbReference type="InterPro" id="IPR027417">
    <property type="entry name" value="P-loop_NTPase"/>
</dbReference>
<dbReference type="SUPFAM" id="SSF52540">
    <property type="entry name" value="P-loop containing nucleoside triphosphate hydrolases"/>
    <property type="match status" value="1"/>
</dbReference>
<evidence type="ECO:0000313" key="3">
    <source>
        <dbReference type="EMBL" id="RYO86943.1"/>
    </source>
</evidence>
<protein>
    <recommendedName>
        <fullName evidence="2">Nephrocystin 3-like N-terminal domain-containing protein</fullName>
    </recommendedName>
</protein>
<reference evidence="3 4" key="1">
    <citation type="submission" date="2018-06" db="EMBL/GenBank/DDBJ databases">
        <title>Complete Genomes of Monosporascus.</title>
        <authorList>
            <person name="Robinson A.J."/>
            <person name="Natvig D.O."/>
        </authorList>
    </citation>
    <scope>NUCLEOTIDE SEQUENCE [LARGE SCALE GENOMIC DNA]</scope>
    <source>
        <strain evidence="3 4">CBS 609.92</strain>
    </source>
</reference>
<dbReference type="Pfam" id="PF24883">
    <property type="entry name" value="NPHP3_N"/>
    <property type="match status" value="1"/>
</dbReference>
<comment type="caution">
    <text evidence="3">The sequence shown here is derived from an EMBL/GenBank/DDBJ whole genome shotgun (WGS) entry which is preliminary data.</text>
</comment>
<evidence type="ECO:0000313" key="4">
    <source>
        <dbReference type="Proteomes" id="UP000294003"/>
    </source>
</evidence>
<dbReference type="PANTHER" id="PTHR10039">
    <property type="entry name" value="AMELOGENIN"/>
    <property type="match status" value="1"/>
</dbReference>
<dbReference type="InterPro" id="IPR056884">
    <property type="entry name" value="NPHP3-like_N"/>
</dbReference>
<name>A0ABY0H854_9PEZI</name>
<dbReference type="PANTHER" id="PTHR10039:SF5">
    <property type="entry name" value="NACHT DOMAIN-CONTAINING PROTEIN"/>
    <property type="match status" value="1"/>
</dbReference>
<proteinExistence type="predicted"/>
<keyword evidence="1" id="KW-0677">Repeat</keyword>
<sequence length="468" mass="52675">MDVVGSSLGLAGTALKLVVFSIEFVSDVKQVYHLGATERNVDLTTVATSIQSATKSLESQLARSIEQEEANKSETDADDKKLRLLASRAAEIGRKLATDLSKVTTDQKSKWKSLRAVARSMWDVEDIQTTERRLHSIREEIQLRILIDIKKEVGALGNEDPHGFRGATERISSAQADSSLEIKQMIELLSWMERVANTRYKELLDLYQELLAGINPPSLSRSPSPMPLKSRLDDPTAWKRVVDTILHSLWYPTMTDREGSIDDAYASTFDWIFHDPKAKGKPWDSFVDFLQGDTGAYWITGKPGSGKSTLMKYLRDDPRTIQHLNVRAAERGLLQASFYFYYKGSDMQKSEYGLVLSLLYNLLKQRPDLIPVAFEDRSRHLLLHDESIGKPSPQEARKALKRLFTTQTEAVFFLTVDGLDEFNPKVSATHVQSLLDLGRSLSELPNVKAVFASRPLNDSRKHLPIVPV</sequence>
<organism evidence="3 4">
    <name type="scientific">Monosporascus cannonballus</name>
    <dbReference type="NCBI Taxonomy" id="155416"/>
    <lineage>
        <taxon>Eukaryota</taxon>
        <taxon>Fungi</taxon>
        <taxon>Dikarya</taxon>
        <taxon>Ascomycota</taxon>
        <taxon>Pezizomycotina</taxon>
        <taxon>Sordariomycetes</taxon>
        <taxon>Xylariomycetidae</taxon>
        <taxon>Xylariales</taxon>
        <taxon>Xylariales incertae sedis</taxon>
        <taxon>Monosporascus</taxon>
    </lineage>
</organism>
<feature type="domain" description="Nephrocystin 3-like N-terminal" evidence="2">
    <location>
        <begin position="268"/>
        <end position="454"/>
    </location>
</feature>
<gene>
    <name evidence="3" type="ORF">DL762_004503</name>
</gene>